<feature type="coiled-coil region" evidence="1">
    <location>
        <begin position="420"/>
        <end position="447"/>
    </location>
</feature>
<gene>
    <name evidence="2" type="ORF">HJC23_001517</name>
</gene>
<dbReference type="EMBL" id="JABMIG020000267">
    <property type="protein sequence ID" value="KAL3783167.1"/>
    <property type="molecule type" value="Genomic_DNA"/>
</dbReference>
<keyword evidence="1" id="KW-0175">Coiled coil</keyword>
<reference evidence="2 3" key="1">
    <citation type="journal article" date="2020" name="G3 (Bethesda)">
        <title>Improved Reference Genome for Cyclotella cryptica CCMP332, a Model for Cell Wall Morphogenesis, Salinity Adaptation, and Lipid Production in Diatoms (Bacillariophyta).</title>
        <authorList>
            <person name="Roberts W.R."/>
            <person name="Downey K.M."/>
            <person name="Ruck E.C."/>
            <person name="Traller J.C."/>
            <person name="Alverson A.J."/>
        </authorList>
    </citation>
    <scope>NUCLEOTIDE SEQUENCE [LARGE SCALE GENOMIC DNA]</scope>
    <source>
        <strain evidence="2 3">CCMP332</strain>
    </source>
</reference>
<feature type="coiled-coil region" evidence="1">
    <location>
        <begin position="150"/>
        <end position="177"/>
    </location>
</feature>
<dbReference type="Proteomes" id="UP001516023">
    <property type="component" value="Unassembled WGS sequence"/>
</dbReference>
<feature type="coiled-coil region" evidence="1">
    <location>
        <begin position="55"/>
        <end position="115"/>
    </location>
</feature>
<organism evidence="2 3">
    <name type="scientific">Cyclotella cryptica</name>
    <dbReference type="NCBI Taxonomy" id="29204"/>
    <lineage>
        <taxon>Eukaryota</taxon>
        <taxon>Sar</taxon>
        <taxon>Stramenopiles</taxon>
        <taxon>Ochrophyta</taxon>
        <taxon>Bacillariophyta</taxon>
        <taxon>Coscinodiscophyceae</taxon>
        <taxon>Thalassiosirophycidae</taxon>
        <taxon>Stephanodiscales</taxon>
        <taxon>Stephanodiscaceae</taxon>
        <taxon>Cyclotella</taxon>
    </lineage>
</organism>
<proteinExistence type="predicted"/>
<protein>
    <submittedName>
        <fullName evidence="2">Uncharacterized protein</fullName>
    </submittedName>
</protein>
<feature type="coiled-coil region" evidence="1">
    <location>
        <begin position="319"/>
        <end position="374"/>
    </location>
</feature>
<evidence type="ECO:0000256" key="1">
    <source>
        <dbReference type="SAM" id="Coils"/>
    </source>
</evidence>
<comment type="caution">
    <text evidence="2">The sequence shown here is derived from an EMBL/GenBank/DDBJ whole genome shotgun (WGS) entry which is preliminary data.</text>
</comment>
<feature type="coiled-coil region" evidence="1">
    <location>
        <begin position="560"/>
        <end position="630"/>
    </location>
</feature>
<feature type="coiled-coil region" evidence="1">
    <location>
        <begin position="214"/>
        <end position="262"/>
    </location>
</feature>
<evidence type="ECO:0000313" key="2">
    <source>
        <dbReference type="EMBL" id="KAL3783167.1"/>
    </source>
</evidence>
<dbReference type="AlphaFoldDB" id="A0ABD3P649"/>
<keyword evidence="3" id="KW-1185">Reference proteome</keyword>
<sequence>MNTEAAAEVDRMKTEMEQAMKAFEDETIKSALHDVESRCAAMQESLRAQYESSLQVELERQRDKLSAECVSILQEKEDEIKRNELDIKRYIEILQRQHRMELESTENRVEALSSEIWDSARQESSIEAEQRISQVITDTEKQCQSRDEQISALLAERDFLQKELKDKELEVKQCINDLVDLDHAFVDVAREIKTRHHNEIMRLHQDKIAVVQEKEELQEAIRMIESDNASLNNELVHLRLEYKAMELKRMEQEEEKRACDQRKNETVNHLVDIHSCKHVLDRQVADLKLENHSLTQTLQQKTLTICELNMELKQQSVKASNLGTRIEELHENTSRLQKECVDMKRKYIEANERAESLQQEKRRYEMEMEHRMRQKELQVTQALEAVGGKSNRKNEPVVVHLHGNNGEGQKYSSIDATNECNHLRSRLLEVQRENYRLESELMEAKRVCRNSEELQNVSNQDASDLQKVYEENAALKQIVTMMRKDIENFTNSLEPSNPEQGNHISSQSYNFSLEQQLVQCRAYLDILLKVRCVDNKVSSRGALHFSRQDDDEVPFLRLRYKELHDALDQVRGENLRLRQESESRQYNNNTGPTLREKELILNLEEASDEIEALIEEREELLTLSNRLKNELKWIKERQIYHSSASPQSHLHSAYHDDAFVLKNDENIMNAILNDMSRSFDGETHADSSDENAIVACFGKKPPLLRASNFRPSQNAHSDSKN</sequence>
<accession>A0ABD3P649</accession>
<evidence type="ECO:0000313" key="3">
    <source>
        <dbReference type="Proteomes" id="UP001516023"/>
    </source>
</evidence>
<name>A0ABD3P649_9STRA</name>